<evidence type="ECO:0000256" key="1">
    <source>
        <dbReference type="SAM" id="MobiDB-lite"/>
    </source>
</evidence>
<reference evidence="2 3" key="1">
    <citation type="submission" date="2014-04" db="EMBL/GenBank/DDBJ databases">
        <authorList>
            <consortium name="DOE Joint Genome Institute"/>
            <person name="Kuo A."/>
            <person name="Kohler A."/>
            <person name="Nagy L.G."/>
            <person name="Floudas D."/>
            <person name="Copeland A."/>
            <person name="Barry K.W."/>
            <person name="Cichocki N."/>
            <person name="Veneault-Fourrey C."/>
            <person name="LaButti K."/>
            <person name="Lindquist E.A."/>
            <person name="Lipzen A."/>
            <person name="Lundell T."/>
            <person name="Morin E."/>
            <person name="Murat C."/>
            <person name="Sun H."/>
            <person name="Tunlid A."/>
            <person name="Henrissat B."/>
            <person name="Grigoriev I.V."/>
            <person name="Hibbett D.S."/>
            <person name="Martin F."/>
            <person name="Nordberg H.P."/>
            <person name="Cantor M.N."/>
            <person name="Hua S.X."/>
        </authorList>
    </citation>
    <scope>NUCLEOTIDE SEQUENCE [LARGE SCALE GENOMIC DNA]</scope>
    <source>
        <strain evidence="2 3">LaAM-08-1</strain>
    </source>
</reference>
<dbReference type="Proteomes" id="UP000054477">
    <property type="component" value="Unassembled WGS sequence"/>
</dbReference>
<name>A0A0C9YAY9_9AGAR</name>
<feature type="region of interest" description="Disordered" evidence="1">
    <location>
        <begin position="72"/>
        <end position="103"/>
    </location>
</feature>
<dbReference type="EMBL" id="KN838547">
    <property type="protein sequence ID" value="KIK07412.1"/>
    <property type="molecule type" value="Genomic_DNA"/>
</dbReference>
<sequence length="186" mass="20315">MSLQRSKSAPHIVGSPVKTIHLPRSTSHQQLQNSASNTRGYTPRTEREDPFSLAGFFPAALVEEEEEWRWLHAEEGESSEGDQVRTPSSGIFGQAEDRNTREAIEGEDKLGVLALGQWGQSDEVDGPDIGLLSPYREVVDEESLYLAVSSQRETAASGPRAESRSLDSSPLFFPADGGSEIESVDL</sequence>
<protein>
    <submittedName>
        <fullName evidence="2">Uncharacterized protein</fullName>
    </submittedName>
</protein>
<dbReference type="HOGENOM" id="CLU_099919_0_0_1"/>
<proteinExistence type="predicted"/>
<feature type="region of interest" description="Disordered" evidence="1">
    <location>
        <begin position="150"/>
        <end position="186"/>
    </location>
</feature>
<gene>
    <name evidence="2" type="ORF">K443DRAFT_673334</name>
</gene>
<feature type="compositionally biased region" description="Polar residues" evidence="1">
    <location>
        <begin position="24"/>
        <end position="40"/>
    </location>
</feature>
<evidence type="ECO:0000313" key="2">
    <source>
        <dbReference type="EMBL" id="KIK07412.1"/>
    </source>
</evidence>
<evidence type="ECO:0000313" key="3">
    <source>
        <dbReference type="Proteomes" id="UP000054477"/>
    </source>
</evidence>
<dbReference type="OrthoDB" id="3205299at2759"/>
<reference evidence="3" key="2">
    <citation type="submission" date="2015-01" db="EMBL/GenBank/DDBJ databases">
        <title>Evolutionary Origins and Diversification of the Mycorrhizal Mutualists.</title>
        <authorList>
            <consortium name="DOE Joint Genome Institute"/>
            <consortium name="Mycorrhizal Genomics Consortium"/>
            <person name="Kohler A."/>
            <person name="Kuo A."/>
            <person name="Nagy L.G."/>
            <person name="Floudas D."/>
            <person name="Copeland A."/>
            <person name="Barry K.W."/>
            <person name="Cichocki N."/>
            <person name="Veneault-Fourrey C."/>
            <person name="LaButti K."/>
            <person name="Lindquist E.A."/>
            <person name="Lipzen A."/>
            <person name="Lundell T."/>
            <person name="Morin E."/>
            <person name="Murat C."/>
            <person name="Riley R."/>
            <person name="Ohm R."/>
            <person name="Sun H."/>
            <person name="Tunlid A."/>
            <person name="Henrissat B."/>
            <person name="Grigoriev I.V."/>
            <person name="Hibbett D.S."/>
            <person name="Martin F."/>
        </authorList>
    </citation>
    <scope>NUCLEOTIDE SEQUENCE [LARGE SCALE GENOMIC DNA]</scope>
    <source>
        <strain evidence="3">LaAM-08-1</strain>
    </source>
</reference>
<dbReference type="AlphaFoldDB" id="A0A0C9YAY9"/>
<keyword evidence="3" id="KW-1185">Reference proteome</keyword>
<accession>A0A0C9YAY9</accession>
<feature type="region of interest" description="Disordered" evidence="1">
    <location>
        <begin position="1"/>
        <end position="49"/>
    </location>
</feature>
<organism evidence="2 3">
    <name type="scientific">Laccaria amethystina LaAM-08-1</name>
    <dbReference type="NCBI Taxonomy" id="1095629"/>
    <lineage>
        <taxon>Eukaryota</taxon>
        <taxon>Fungi</taxon>
        <taxon>Dikarya</taxon>
        <taxon>Basidiomycota</taxon>
        <taxon>Agaricomycotina</taxon>
        <taxon>Agaricomycetes</taxon>
        <taxon>Agaricomycetidae</taxon>
        <taxon>Agaricales</taxon>
        <taxon>Agaricineae</taxon>
        <taxon>Hydnangiaceae</taxon>
        <taxon>Laccaria</taxon>
    </lineage>
</organism>